<accession>A0A4P6P117</accession>
<dbReference type="EMBL" id="CP034759">
    <property type="protein sequence ID" value="QBG34721.1"/>
    <property type="molecule type" value="Genomic_DNA"/>
</dbReference>
<evidence type="ECO:0000256" key="8">
    <source>
        <dbReference type="SAM" id="MobiDB-lite"/>
    </source>
</evidence>
<feature type="compositionally biased region" description="Polar residues" evidence="8">
    <location>
        <begin position="443"/>
        <end position="460"/>
    </location>
</feature>
<evidence type="ECO:0000259" key="10">
    <source>
        <dbReference type="Pfam" id="PF12320"/>
    </source>
</evidence>
<keyword evidence="4 7" id="KW-0540">Nuclease</keyword>
<dbReference type="CDD" id="cd00840">
    <property type="entry name" value="MPP_Mre11_N"/>
    <property type="match status" value="1"/>
</dbReference>
<dbReference type="Pfam" id="PF12320">
    <property type="entry name" value="SbcD_C"/>
    <property type="match status" value="1"/>
</dbReference>
<dbReference type="AlphaFoldDB" id="A0A4P6P117"/>
<reference evidence="11 12" key="1">
    <citation type="submission" date="2018-12" db="EMBL/GenBank/DDBJ databases">
        <title>Complete genome of Litorilituus sediminis.</title>
        <authorList>
            <person name="Liu A."/>
            <person name="Rong J."/>
        </authorList>
    </citation>
    <scope>NUCLEOTIDE SEQUENCE [LARGE SCALE GENOMIC DNA]</scope>
    <source>
        <strain evidence="11 12">JCM 17549</strain>
    </source>
</reference>
<dbReference type="OrthoDB" id="9773856at2"/>
<evidence type="ECO:0000256" key="4">
    <source>
        <dbReference type="ARBA" id="ARBA00022722"/>
    </source>
</evidence>
<keyword evidence="7" id="KW-0233">DNA recombination</keyword>
<dbReference type="InterPro" id="IPR041796">
    <property type="entry name" value="Mre11_N"/>
</dbReference>
<evidence type="ECO:0000256" key="3">
    <source>
        <dbReference type="ARBA" id="ARBA00013365"/>
    </source>
</evidence>
<dbReference type="InterPro" id="IPR050535">
    <property type="entry name" value="DNA_Repair-Maintenance_Comp"/>
</dbReference>
<keyword evidence="6 7" id="KW-0269">Exonuclease</keyword>
<dbReference type="InterPro" id="IPR026843">
    <property type="entry name" value="SbcD_C"/>
</dbReference>
<sequence length="460" mass="51276">MRILHTSDWHLGQSFYGKSRAHEHEQFLAWLITQVKHYDIDAVIVAGDIFDTATPPSYAREIYYNFIAQMHQIGCHLVVLAGNHDSVAMLSESKSLLSSLSAQVVPKVDTEDYSNEQLIVIKDKNDKASAIVCAIPFIRPRDIMKSQAGQSASDKQQQLQQAIAEHYQSLYLEAEKLKQNIADKEGYKVPIIATGHLTALGVSVADSKSDAVRDIYIGTLEAFPSSAFPPADYIALGHIHRAQTVAKSEHIRYSGSPIPLSFDEAKQNKSVFIVSFTQDKLADVEKITIPSFQPMAVLQTKLEDLTDNTKALLEQFSEQINAQNTLWLDVEIESAEHLNDLQQRLAEQLADAPVEVLLLRRCKKARKLLQQSQGIDNKVTLAELSHDDVFQAKLESLDLQSPEELARKARLQQLFQQTLVKVEAQCQQQTSKLEDELSPAFADNSQVNGAQAKSELEASS</sequence>
<dbReference type="GO" id="GO:0006310">
    <property type="term" value="P:DNA recombination"/>
    <property type="evidence" value="ECO:0007669"/>
    <property type="project" value="UniProtKB-KW"/>
</dbReference>
<dbReference type="PANTHER" id="PTHR30337:SF0">
    <property type="entry name" value="NUCLEASE SBCCD SUBUNIT D"/>
    <property type="match status" value="1"/>
</dbReference>
<evidence type="ECO:0000256" key="6">
    <source>
        <dbReference type="ARBA" id="ARBA00022839"/>
    </source>
</evidence>
<dbReference type="InterPro" id="IPR004843">
    <property type="entry name" value="Calcineurin-like_PHP"/>
</dbReference>
<comment type="similarity">
    <text evidence="1 7">Belongs to the SbcD family.</text>
</comment>
<dbReference type="RefSeq" id="WP_130599200.1">
    <property type="nucleotide sequence ID" value="NZ_CP034759.1"/>
</dbReference>
<protein>
    <recommendedName>
        <fullName evidence="3 7">Nuclease SbcCD subunit D</fullName>
    </recommendedName>
</protein>
<dbReference type="InterPro" id="IPR029052">
    <property type="entry name" value="Metallo-depent_PP-like"/>
</dbReference>
<keyword evidence="7" id="KW-0235">DNA replication</keyword>
<evidence type="ECO:0000256" key="2">
    <source>
        <dbReference type="ARBA" id="ARBA00011322"/>
    </source>
</evidence>
<comment type="subunit">
    <text evidence="2 7">Heterodimer of SbcC and SbcD.</text>
</comment>
<dbReference type="PANTHER" id="PTHR30337">
    <property type="entry name" value="COMPONENT OF ATP-DEPENDENT DSDNA EXONUCLEASE"/>
    <property type="match status" value="1"/>
</dbReference>
<evidence type="ECO:0000256" key="7">
    <source>
        <dbReference type="RuleBase" id="RU363069"/>
    </source>
</evidence>
<evidence type="ECO:0000256" key="1">
    <source>
        <dbReference type="ARBA" id="ARBA00010555"/>
    </source>
</evidence>
<dbReference type="Gene3D" id="3.30.160.720">
    <property type="match status" value="1"/>
</dbReference>
<dbReference type="NCBIfam" id="NF008206">
    <property type="entry name" value="PRK10966.1"/>
    <property type="match status" value="1"/>
</dbReference>
<dbReference type="SUPFAM" id="SSF56300">
    <property type="entry name" value="Metallo-dependent phosphatases"/>
    <property type="match status" value="1"/>
</dbReference>
<proteinExistence type="inferred from homology"/>
<gene>
    <name evidence="7 11" type="primary">sbcD</name>
    <name evidence="11" type="ORF">EMK97_02690</name>
</gene>
<dbReference type="GO" id="GO:0006260">
    <property type="term" value="P:DNA replication"/>
    <property type="evidence" value="ECO:0007669"/>
    <property type="project" value="UniProtKB-KW"/>
</dbReference>
<keyword evidence="12" id="KW-1185">Reference proteome</keyword>
<dbReference type="Pfam" id="PF00149">
    <property type="entry name" value="Metallophos"/>
    <property type="match status" value="1"/>
</dbReference>
<evidence type="ECO:0000313" key="11">
    <source>
        <dbReference type="EMBL" id="QBG34721.1"/>
    </source>
</evidence>
<organism evidence="11 12">
    <name type="scientific">Litorilituus sediminis</name>
    <dbReference type="NCBI Taxonomy" id="718192"/>
    <lineage>
        <taxon>Bacteria</taxon>
        <taxon>Pseudomonadati</taxon>
        <taxon>Pseudomonadota</taxon>
        <taxon>Gammaproteobacteria</taxon>
        <taxon>Alteromonadales</taxon>
        <taxon>Colwelliaceae</taxon>
        <taxon>Litorilituus</taxon>
    </lineage>
</organism>
<keyword evidence="7" id="KW-0255">Endonuclease</keyword>
<name>A0A4P6P117_9GAMM</name>
<dbReference type="Gene3D" id="3.60.21.10">
    <property type="match status" value="1"/>
</dbReference>
<dbReference type="InterPro" id="IPR004593">
    <property type="entry name" value="SbcD"/>
</dbReference>
<dbReference type="NCBIfam" id="TIGR00619">
    <property type="entry name" value="sbcd"/>
    <property type="match status" value="1"/>
</dbReference>
<dbReference type="Proteomes" id="UP000290244">
    <property type="component" value="Chromosome"/>
</dbReference>
<keyword evidence="5 7" id="KW-0378">Hydrolase</keyword>
<evidence type="ECO:0000256" key="5">
    <source>
        <dbReference type="ARBA" id="ARBA00022801"/>
    </source>
</evidence>
<feature type="region of interest" description="Disordered" evidence="8">
    <location>
        <begin position="441"/>
        <end position="460"/>
    </location>
</feature>
<feature type="domain" description="Nuclease SbcCD subunit D C-terminal" evidence="10">
    <location>
        <begin position="292"/>
        <end position="395"/>
    </location>
</feature>
<dbReference type="KEGG" id="lsd:EMK97_02690"/>
<dbReference type="GO" id="GO:0008408">
    <property type="term" value="F:3'-5' exonuclease activity"/>
    <property type="evidence" value="ECO:0007669"/>
    <property type="project" value="InterPro"/>
</dbReference>
<evidence type="ECO:0000313" key="12">
    <source>
        <dbReference type="Proteomes" id="UP000290244"/>
    </source>
</evidence>
<comment type="function">
    <text evidence="7">SbcCD cleaves DNA hairpin structures. These structures can inhibit DNA replication and are intermediates in certain DNA recombination reactions. The complex acts as a 3'-&gt;5' double strand exonuclease that can open hairpins. It also has a 5' single-strand endonuclease activity.</text>
</comment>
<dbReference type="GO" id="GO:0004519">
    <property type="term" value="F:endonuclease activity"/>
    <property type="evidence" value="ECO:0007669"/>
    <property type="project" value="UniProtKB-KW"/>
</dbReference>
<evidence type="ECO:0000259" key="9">
    <source>
        <dbReference type="Pfam" id="PF00149"/>
    </source>
</evidence>
<feature type="domain" description="Calcineurin-like phosphoesterase" evidence="9">
    <location>
        <begin position="1"/>
        <end position="241"/>
    </location>
</feature>